<dbReference type="InterPro" id="IPR025996">
    <property type="entry name" value="MT1864/Rv1816-like_C"/>
</dbReference>
<evidence type="ECO:0000313" key="7">
    <source>
        <dbReference type="Proteomes" id="UP000247591"/>
    </source>
</evidence>
<dbReference type="AlphaFoldDB" id="A0A318RRZ0"/>
<dbReference type="EMBL" id="QJSP01000032">
    <property type="protein sequence ID" value="PYE11746.1"/>
    <property type="molecule type" value="Genomic_DNA"/>
</dbReference>
<reference evidence="6 7" key="1">
    <citation type="submission" date="2018-06" db="EMBL/GenBank/DDBJ databases">
        <title>Genomic Encyclopedia of Type Strains, Phase IV (KMG-IV): sequencing the most valuable type-strain genomes for metagenomic binning, comparative biology and taxonomic classification.</title>
        <authorList>
            <person name="Goeker M."/>
        </authorList>
    </citation>
    <scope>NUCLEOTIDE SEQUENCE [LARGE SCALE GENOMIC DNA]</scope>
    <source>
        <strain evidence="6 7">DSM 45521</strain>
    </source>
</reference>
<feature type="domain" description="HTH tetR-type" evidence="5">
    <location>
        <begin position="11"/>
        <end position="71"/>
    </location>
</feature>
<keyword evidence="2 4" id="KW-0238">DNA-binding</keyword>
<protein>
    <submittedName>
        <fullName evidence="6">TetR family transcriptional regulator</fullName>
    </submittedName>
</protein>
<dbReference type="SUPFAM" id="SSF46689">
    <property type="entry name" value="Homeodomain-like"/>
    <property type="match status" value="1"/>
</dbReference>
<comment type="caution">
    <text evidence="6">The sequence shown here is derived from an EMBL/GenBank/DDBJ whole genome shotgun (WGS) entry which is preliminary data.</text>
</comment>
<proteinExistence type="predicted"/>
<keyword evidence="1" id="KW-0805">Transcription regulation</keyword>
<dbReference type="InterPro" id="IPR001647">
    <property type="entry name" value="HTH_TetR"/>
</dbReference>
<dbReference type="PANTHER" id="PTHR30055">
    <property type="entry name" value="HTH-TYPE TRANSCRIPTIONAL REGULATOR RUTR"/>
    <property type="match status" value="1"/>
</dbReference>
<dbReference type="OrthoDB" id="329481at2"/>
<dbReference type="GO" id="GO:0003700">
    <property type="term" value="F:DNA-binding transcription factor activity"/>
    <property type="evidence" value="ECO:0007669"/>
    <property type="project" value="TreeGrafter"/>
</dbReference>
<sequence>MSAQPRPYHHGNLRQAAIDAAVSEVERVGVAGVSMREIAKRAGVTHAALSYQFGDKTGLFTAVATAGFKLAADAIAPAATGPQGFVTGGMAYVMFAITHPGHYEVMFRPDLYSDTDLELAEARDAAFAILYGSARTSLGATTPDDNVAGVVVAGWSMSHGLATLWQTGNLRDRISDDPTQLARQVAEGIASLGQLANHYLASLNETSTDPPQSA</sequence>
<feature type="DNA-binding region" description="H-T-H motif" evidence="4">
    <location>
        <begin position="34"/>
        <end position="53"/>
    </location>
</feature>
<dbReference type="InterPro" id="IPR009057">
    <property type="entry name" value="Homeodomain-like_sf"/>
</dbReference>
<dbReference type="PANTHER" id="PTHR30055:SF220">
    <property type="entry name" value="TETR-FAMILY REGULATORY PROTEIN"/>
    <property type="match status" value="1"/>
</dbReference>
<keyword evidence="7" id="KW-1185">Reference proteome</keyword>
<gene>
    <name evidence="6" type="ORF">DFR67_13224</name>
</gene>
<dbReference type="Gene3D" id="1.10.357.10">
    <property type="entry name" value="Tetracycline Repressor, domain 2"/>
    <property type="match status" value="1"/>
</dbReference>
<evidence type="ECO:0000256" key="2">
    <source>
        <dbReference type="ARBA" id="ARBA00023125"/>
    </source>
</evidence>
<dbReference type="GO" id="GO:0000976">
    <property type="term" value="F:transcription cis-regulatory region binding"/>
    <property type="evidence" value="ECO:0007669"/>
    <property type="project" value="TreeGrafter"/>
</dbReference>
<evidence type="ECO:0000256" key="3">
    <source>
        <dbReference type="ARBA" id="ARBA00023163"/>
    </source>
</evidence>
<name>A0A318RRZ0_WILLI</name>
<dbReference type="RefSeq" id="WP_110473003.1">
    <property type="nucleotide sequence ID" value="NZ_QJSP01000032.1"/>
</dbReference>
<evidence type="ECO:0000256" key="4">
    <source>
        <dbReference type="PROSITE-ProRule" id="PRU00335"/>
    </source>
</evidence>
<evidence type="ECO:0000313" key="6">
    <source>
        <dbReference type="EMBL" id="PYE11746.1"/>
    </source>
</evidence>
<dbReference type="SUPFAM" id="SSF48498">
    <property type="entry name" value="Tetracyclin repressor-like, C-terminal domain"/>
    <property type="match status" value="1"/>
</dbReference>
<dbReference type="InterPro" id="IPR050109">
    <property type="entry name" value="HTH-type_TetR-like_transc_reg"/>
</dbReference>
<accession>A0A318RRZ0</accession>
<keyword evidence="3" id="KW-0804">Transcription</keyword>
<dbReference type="Pfam" id="PF13305">
    <property type="entry name" value="TetR_C_33"/>
    <property type="match status" value="1"/>
</dbReference>
<evidence type="ECO:0000256" key="1">
    <source>
        <dbReference type="ARBA" id="ARBA00023015"/>
    </source>
</evidence>
<dbReference type="PROSITE" id="PS50977">
    <property type="entry name" value="HTH_TETR_2"/>
    <property type="match status" value="1"/>
</dbReference>
<dbReference type="InterPro" id="IPR036271">
    <property type="entry name" value="Tet_transcr_reg_TetR-rel_C_sf"/>
</dbReference>
<dbReference type="Proteomes" id="UP000247591">
    <property type="component" value="Unassembled WGS sequence"/>
</dbReference>
<evidence type="ECO:0000259" key="5">
    <source>
        <dbReference type="PROSITE" id="PS50977"/>
    </source>
</evidence>
<dbReference type="Pfam" id="PF00440">
    <property type="entry name" value="TetR_N"/>
    <property type="match status" value="1"/>
</dbReference>
<organism evidence="6 7">
    <name type="scientific">Williamsia limnetica</name>
    <dbReference type="NCBI Taxonomy" id="882452"/>
    <lineage>
        <taxon>Bacteria</taxon>
        <taxon>Bacillati</taxon>
        <taxon>Actinomycetota</taxon>
        <taxon>Actinomycetes</taxon>
        <taxon>Mycobacteriales</taxon>
        <taxon>Nocardiaceae</taxon>
        <taxon>Williamsia</taxon>
    </lineage>
</organism>